<evidence type="ECO:0000313" key="2">
    <source>
        <dbReference type="EMBL" id="KAF1019513.1"/>
    </source>
</evidence>
<dbReference type="Gene3D" id="3.40.1010.10">
    <property type="entry name" value="Cobalt-precorrin-4 Transmethylase, Domain 1"/>
    <property type="match status" value="1"/>
</dbReference>
<dbReference type="EMBL" id="WNDQ01000054">
    <property type="protein sequence ID" value="KAF1019513.1"/>
    <property type="molecule type" value="Genomic_DNA"/>
</dbReference>
<reference evidence="3" key="1">
    <citation type="journal article" date="2020" name="MBio">
        <title>Horizontal gene transfer to a defensive symbiont with a reduced genome amongst a multipartite beetle microbiome.</title>
        <authorList>
            <person name="Waterworth S.C."/>
            <person name="Florez L.V."/>
            <person name="Rees E.R."/>
            <person name="Hertweck C."/>
            <person name="Kaltenpoth M."/>
            <person name="Kwan J.C."/>
        </authorList>
    </citation>
    <scope>NUCLEOTIDE SEQUENCE [LARGE SCALE GENOMIC DNA]</scope>
</reference>
<feature type="region of interest" description="Disordered" evidence="1">
    <location>
        <begin position="89"/>
        <end position="109"/>
    </location>
</feature>
<name>A0A7V8JP39_9BURK</name>
<dbReference type="GO" id="GO:0008168">
    <property type="term" value="F:methyltransferase activity"/>
    <property type="evidence" value="ECO:0007669"/>
    <property type="project" value="InterPro"/>
</dbReference>
<dbReference type="AlphaFoldDB" id="A0A7V8JP39"/>
<comment type="caution">
    <text evidence="2">The sequence shown here is derived from an EMBL/GenBank/DDBJ whole genome shotgun (WGS) entry which is preliminary data.</text>
</comment>
<accession>A0A7V8JP39</accession>
<gene>
    <name evidence="2" type="ORF">GAK30_03099</name>
</gene>
<dbReference type="InterPro" id="IPR014777">
    <property type="entry name" value="4pyrrole_Mease_sub1"/>
</dbReference>
<evidence type="ECO:0000313" key="3">
    <source>
        <dbReference type="Proteomes" id="UP000461670"/>
    </source>
</evidence>
<proteinExistence type="predicted"/>
<evidence type="ECO:0000256" key="1">
    <source>
        <dbReference type="SAM" id="MobiDB-lite"/>
    </source>
</evidence>
<sequence length="109" mass="11733">MNQATTGSPTSRGRLYLVPAPLDFGCLPSPATDAPVDVLPDTTMATAAGLQYWLCENAKTLRASLKRIHERHPLATPLQSLHITELPRAMHKKGDHAGSDLAPVSRTPL</sequence>
<organism evidence="2 3">
    <name type="scientific">Paracidovorax wautersii</name>
    <dbReference type="NCBI Taxonomy" id="1177982"/>
    <lineage>
        <taxon>Bacteria</taxon>
        <taxon>Pseudomonadati</taxon>
        <taxon>Pseudomonadota</taxon>
        <taxon>Betaproteobacteria</taxon>
        <taxon>Burkholderiales</taxon>
        <taxon>Comamonadaceae</taxon>
        <taxon>Paracidovorax</taxon>
    </lineage>
</organism>
<protein>
    <submittedName>
        <fullName evidence="2">Uncharacterized protein</fullName>
    </submittedName>
</protein>
<dbReference type="Proteomes" id="UP000461670">
    <property type="component" value="Unassembled WGS sequence"/>
</dbReference>